<dbReference type="Proteomes" id="UP001190700">
    <property type="component" value="Unassembled WGS sequence"/>
</dbReference>
<comment type="caution">
    <text evidence="1">The sequence shown here is derived from an EMBL/GenBank/DDBJ whole genome shotgun (WGS) entry which is preliminary data.</text>
</comment>
<gene>
    <name evidence="1" type="ORF">CYMTET_42327</name>
</gene>
<evidence type="ECO:0000313" key="1">
    <source>
        <dbReference type="EMBL" id="KAK3248203.1"/>
    </source>
</evidence>
<name>A0AAE0C4F0_9CHLO</name>
<evidence type="ECO:0000313" key="2">
    <source>
        <dbReference type="Proteomes" id="UP001190700"/>
    </source>
</evidence>
<reference evidence="1 2" key="1">
    <citation type="journal article" date="2015" name="Genome Biol. Evol.">
        <title>Comparative Genomics of a Bacterivorous Green Alga Reveals Evolutionary Causalities and Consequences of Phago-Mixotrophic Mode of Nutrition.</title>
        <authorList>
            <person name="Burns J.A."/>
            <person name="Paasch A."/>
            <person name="Narechania A."/>
            <person name="Kim E."/>
        </authorList>
    </citation>
    <scope>NUCLEOTIDE SEQUENCE [LARGE SCALE GENOMIC DNA]</scope>
    <source>
        <strain evidence="1 2">PLY_AMNH</strain>
    </source>
</reference>
<sequence length="75" mass="8357">MAACTILGFCHDHEVPGTIEVLFVGIEYTYFSSKHAPCARDSFKMMEALDSGSGYWTPTYSYHGNESNSSRLLID</sequence>
<proteinExistence type="predicted"/>
<dbReference type="EMBL" id="LGRX02028321">
    <property type="protein sequence ID" value="KAK3248203.1"/>
    <property type="molecule type" value="Genomic_DNA"/>
</dbReference>
<accession>A0AAE0C4F0</accession>
<keyword evidence="2" id="KW-1185">Reference proteome</keyword>
<protein>
    <submittedName>
        <fullName evidence="1">Uncharacterized protein</fullName>
    </submittedName>
</protein>
<dbReference type="AlphaFoldDB" id="A0AAE0C4F0"/>
<organism evidence="1 2">
    <name type="scientific">Cymbomonas tetramitiformis</name>
    <dbReference type="NCBI Taxonomy" id="36881"/>
    <lineage>
        <taxon>Eukaryota</taxon>
        <taxon>Viridiplantae</taxon>
        <taxon>Chlorophyta</taxon>
        <taxon>Pyramimonadophyceae</taxon>
        <taxon>Pyramimonadales</taxon>
        <taxon>Pyramimonadaceae</taxon>
        <taxon>Cymbomonas</taxon>
    </lineage>
</organism>